<name>A0ABQ8JQA6_DERPT</name>
<keyword evidence="2" id="KW-1185">Reference proteome</keyword>
<protein>
    <submittedName>
        <fullName evidence="1">Uncharacterized protein</fullName>
    </submittedName>
</protein>
<accession>A0ABQ8JQA6</accession>
<reference evidence="1 2" key="1">
    <citation type="journal article" date="2018" name="J. Allergy Clin. Immunol.">
        <title>High-quality assembly of Dermatophagoides pteronyssinus genome and transcriptome reveals a wide range of novel allergens.</title>
        <authorList>
            <person name="Liu X.Y."/>
            <person name="Yang K.Y."/>
            <person name="Wang M.Q."/>
            <person name="Kwok J.S."/>
            <person name="Zeng X."/>
            <person name="Yang Z."/>
            <person name="Xiao X.J."/>
            <person name="Lau C.P."/>
            <person name="Li Y."/>
            <person name="Huang Z.M."/>
            <person name="Ba J.G."/>
            <person name="Yim A.K."/>
            <person name="Ouyang C.Y."/>
            <person name="Ngai S.M."/>
            <person name="Chan T.F."/>
            <person name="Leung E.L."/>
            <person name="Liu L."/>
            <person name="Liu Z.G."/>
            <person name="Tsui S.K."/>
        </authorList>
    </citation>
    <scope>NUCLEOTIDE SEQUENCE [LARGE SCALE GENOMIC DNA]</scope>
    <source>
        <strain evidence="1">Derp</strain>
    </source>
</reference>
<proteinExistence type="predicted"/>
<dbReference type="Proteomes" id="UP000887458">
    <property type="component" value="Unassembled WGS sequence"/>
</dbReference>
<evidence type="ECO:0000313" key="2">
    <source>
        <dbReference type="Proteomes" id="UP000887458"/>
    </source>
</evidence>
<reference evidence="1 2" key="2">
    <citation type="journal article" date="2022" name="Mol. Biol. Evol.">
        <title>Comparative Genomics Reveals Insights into the Divergent Evolution of Astigmatic Mites and Household Pest Adaptations.</title>
        <authorList>
            <person name="Xiong Q."/>
            <person name="Wan A.T."/>
            <person name="Liu X."/>
            <person name="Fung C.S."/>
            <person name="Xiao X."/>
            <person name="Malainual N."/>
            <person name="Hou J."/>
            <person name="Wang L."/>
            <person name="Wang M."/>
            <person name="Yang K.Y."/>
            <person name="Cui Y."/>
            <person name="Leung E.L."/>
            <person name="Nong W."/>
            <person name="Shin S.K."/>
            <person name="Au S.W."/>
            <person name="Jeong K.Y."/>
            <person name="Chew F.T."/>
            <person name="Hui J.H."/>
            <person name="Leung T.F."/>
            <person name="Tungtrongchitr A."/>
            <person name="Zhong N."/>
            <person name="Liu Z."/>
            <person name="Tsui S.K."/>
        </authorList>
    </citation>
    <scope>NUCLEOTIDE SEQUENCE [LARGE SCALE GENOMIC DNA]</scope>
    <source>
        <strain evidence="1">Derp</strain>
    </source>
</reference>
<comment type="caution">
    <text evidence="1">The sequence shown here is derived from an EMBL/GenBank/DDBJ whole genome shotgun (WGS) entry which is preliminary data.</text>
</comment>
<organism evidence="1 2">
    <name type="scientific">Dermatophagoides pteronyssinus</name>
    <name type="common">European house dust mite</name>
    <dbReference type="NCBI Taxonomy" id="6956"/>
    <lineage>
        <taxon>Eukaryota</taxon>
        <taxon>Metazoa</taxon>
        <taxon>Ecdysozoa</taxon>
        <taxon>Arthropoda</taxon>
        <taxon>Chelicerata</taxon>
        <taxon>Arachnida</taxon>
        <taxon>Acari</taxon>
        <taxon>Acariformes</taxon>
        <taxon>Sarcoptiformes</taxon>
        <taxon>Astigmata</taxon>
        <taxon>Psoroptidia</taxon>
        <taxon>Analgoidea</taxon>
        <taxon>Pyroglyphidae</taxon>
        <taxon>Dermatophagoidinae</taxon>
        <taxon>Dermatophagoides</taxon>
    </lineage>
</organism>
<evidence type="ECO:0000313" key="1">
    <source>
        <dbReference type="EMBL" id="KAH9424786.1"/>
    </source>
</evidence>
<sequence length="455" mass="53173">MDSFGQEPNSDYDYPIATKKSIWNLNRSINDDKNQINFPLINGNEKNFESKNQQQIIFVEKKPILPAKNKSSNINHEQQQQQEKYAQSFYYDIPKNTPIKSSSSTRNLMTMSASTSSLSSVATTNNNNSLMNNNRPQLPKKSSFVRKKIQKNYNDDNNNYENLPESTINTLNRYKHQSKSISSSMMMDQTKSLTLPRPMKNIPATTTISPSIANKSDYKPMNLVNNDGDSLSSTSKIINLSKADSDDDDDGCDYEYDYVCLESKKKLNNDDERIKILLPTANQYQIRYENLVIRSNDQQLPVLPVQNDNNFQSMKQFYRRHVFGAQQNFHQWTAFTIEIINHHNQYQTKPEIYFNFVKHILLAGQNLLNIFKLYLKQWKKFNHQQSTTTMMNNNELDEFFQQFLDQLKLIVMKTKRLTFVAHHHQHNTNGGKVMFDLIEQIQLARKMSEFVRKMF</sequence>
<dbReference type="EMBL" id="NJHN03000026">
    <property type="protein sequence ID" value="KAH9424786.1"/>
    <property type="molecule type" value="Genomic_DNA"/>
</dbReference>
<gene>
    <name evidence="1" type="ORF">DERP_012770</name>
</gene>